<protein>
    <recommendedName>
        <fullName evidence="4">Protein SirB1 N-terminal domain-containing protein</fullName>
    </recommendedName>
</protein>
<proteinExistence type="predicted"/>
<accession>A0A842HEC7</accession>
<sequence length="305" mass="34373">MRKVLVKARSHKLCWWLLALALFAYGCGKNQPETAETPPVRPTSYEQLIALSDDDLAQVDVARMNLLCAEGLAGAEDLDVQAALWKLDRWARLAKASEEKYLPQFWANQARYDHSLAKFKAVNLALTIKEDLGCGYNLELVRSGVMSDVRSTRFFQNSKDLFLHGFLSEQQAGSCASLPVLMVALGRRLDYPVYLVACKGHLFCRWDDGKERFNIETAMQGVDSKPDSYYYRWPHPTNEAEAQAEGYLTNLTPRQELAVFAQLRAACLQENRDYAGAADAYEIALATFPDSSLIKQYLNRAKSKI</sequence>
<dbReference type="PROSITE" id="PS51257">
    <property type="entry name" value="PROKAR_LIPOPROTEIN"/>
    <property type="match status" value="1"/>
</dbReference>
<evidence type="ECO:0008006" key="4">
    <source>
        <dbReference type="Google" id="ProtNLM"/>
    </source>
</evidence>
<organism evidence="2 3">
    <name type="scientific">Ruficoccus amylovorans</name>
    <dbReference type="NCBI Taxonomy" id="1804625"/>
    <lineage>
        <taxon>Bacteria</taxon>
        <taxon>Pseudomonadati</taxon>
        <taxon>Verrucomicrobiota</taxon>
        <taxon>Opitutia</taxon>
        <taxon>Puniceicoccales</taxon>
        <taxon>Cerasicoccaceae</taxon>
        <taxon>Ruficoccus</taxon>
    </lineage>
</organism>
<evidence type="ECO:0000256" key="1">
    <source>
        <dbReference type="SAM" id="SignalP"/>
    </source>
</evidence>
<dbReference type="EMBL" id="JACHVB010000034">
    <property type="protein sequence ID" value="MBC2594873.1"/>
    <property type="molecule type" value="Genomic_DNA"/>
</dbReference>
<gene>
    <name evidence="2" type="ORF">H5P28_11445</name>
</gene>
<dbReference type="AlphaFoldDB" id="A0A842HEC7"/>
<keyword evidence="3" id="KW-1185">Reference proteome</keyword>
<comment type="caution">
    <text evidence="2">The sequence shown here is derived from an EMBL/GenBank/DDBJ whole genome shotgun (WGS) entry which is preliminary data.</text>
</comment>
<dbReference type="Proteomes" id="UP000546464">
    <property type="component" value="Unassembled WGS sequence"/>
</dbReference>
<name>A0A842HEC7_9BACT</name>
<keyword evidence="1" id="KW-0732">Signal</keyword>
<dbReference type="RefSeq" id="WP_185675833.1">
    <property type="nucleotide sequence ID" value="NZ_JACHVB010000034.1"/>
</dbReference>
<reference evidence="2 3" key="1">
    <citation type="submission" date="2020-07" db="EMBL/GenBank/DDBJ databases">
        <authorList>
            <person name="Feng X."/>
        </authorList>
    </citation>
    <scope>NUCLEOTIDE SEQUENCE [LARGE SCALE GENOMIC DNA]</scope>
    <source>
        <strain evidence="2 3">JCM31066</strain>
    </source>
</reference>
<evidence type="ECO:0000313" key="3">
    <source>
        <dbReference type="Proteomes" id="UP000546464"/>
    </source>
</evidence>
<feature type="chain" id="PRO_5032628599" description="Protein SirB1 N-terminal domain-containing protein" evidence="1">
    <location>
        <begin position="25"/>
        <end position="305"/>
    </location>
</feature>
<feature type="signal peptide" evidence="1">
    <location>
        <begin position="1"/>
        <end position="24"/>
    </location>
</feature>
<evidence type="ECO:0000313" key="2">
    <source>
        <dbReference type="EMBL" id="MBC2594873.1"/>
    </source>
</evidence>